<comment type="caution">
    <text evidence="2">The sequence shown here is derived from an EMBL/GenBank/DDBJ whole genome shotgun (WGS) entry which is preliminary data.</text>
</comment>
<reference evidence="2" key="1">
    <citation type="journal article" date="2014" name="Int. J. Syst. Evol. Microbiol.">
        <title>Complete genome of a new Firmicutes species belonging to the dominant human colonic microbiota ('Ruminococcus bicirculans') reveals two chromosomes and a selective capacity to utilize plant glucans.</title>
        <authorList>
            <consortium name="NISC Comparative Sequencing Program"/>
            <person name="Wegmann U."/>
            <person name="Louis P."/>
            <person name="Goesmann A."/>
            <person name="Henrissat B."/>
            <person name="Duncan S.H."/>
            <person name="Flint H.J."/>
        </authorList>
    </citation>
    <scope>NUCLEOTIDE SEQUENCE</scope>
    <source>
        <strain evidence="2">NBRC 108216</strain>
    </source>
</reference>
<dbReference type="SMART" id="SM01034">
    <property type="entry name" value="BLUF"/>
    <property type="match status" value="1"/>
</dbReference>
<proteinExistence type="predicted"/>
<gene>
    <name evidence="2" type="ORF">GCM10007854_05270</name>
</gene>
<organism evidence="2 3">
    <name type="scientific">Algimonas porphyrae</name>
    <dbReference type="NCBI Taxonomy" id="1128113"/>
    <lineage>
        <taxon>Bacteria</taxon>
        <taxon>Pseudomonadati</taxon>
        <taxon>Pseudomonadota</taxon>
        <taxon>Alphaproteobacteria</taxon>
        <taxon>Maricaulales</taxon>
        <taxon>Robiginitomaculaceae</taxon>
        <taxon>Algimonas</taxon>
    </lineage>
</organism>
<reference evidence="2" key="2">
    <citation type="submission" date="2023-01" db="EMBL/GenBank/DDBJ databases">
        <title>Draft genome sequence of Algimonas porphyrae strain NBRC 108216.</title>
        <authorList>
            <person name="Sun Q."/>
            <person name="Mori K."/>
        </authorList>
    </citation>
    <scope>NUCLEOTIDE SEQUENCE</scope>
    <source>
        <strain evidence="2">NBRC 108216</strain>
    </source>
</reference>
<dbReference type="InterPro" id="IPR036046">
    <property type="entry name" value="Acylphosphatase-like_dom_sf"/>
</dbReference>
<dbReference type="Proteomes" id="UP001161390">
    <property type="component" value="Unassembled WGS sequence"/>
</dbReference>
<name>A0ABQ5UXJ1_9PROT</name>
<evidence type="ECO:0000313" key="3">
    <source>
        <dbReference type="Proteomes" id="UP001161390"/>
    </source>
</evidence>
<dbReference type="InterPro" id="IPR007024">
    <property type="entry name" value="BLUF_domain"/>
</dbReference>
<keyword evidence="3" id="KW-1185">Reference proteome</keyword>
<dbReference type="Gene3D" id="3.30.70.100">
    <property type="match status" value="1"/>
</dbReference>
<protein>
    <recommendedName>
        <fullName evidence="1">BLUF domain-containing protein</fullName>
    </recommendedName>
</protein>
<evidence type="ECO:0000259" key="1">
    <source>
        <dbReference type="PROSITE" id="PS50925"/>
    </source>
</evidence>
<accession>A0ABQ5UXJ1</accession>
<sequence>MMWEIGSLMYQLIYLSDARSGLTPSALQQIVERSRQRNRTANVTGVAVMHGGVVMQLLEGPEAAVRATYARIARDHRHGNIAIMLTRRCRTRSFPAHPMAFHHVDEDNRSSVQMTMNMLRARHAMRMRAVNIAS</sequence>
<feature type="domain" description="BLUF" evidence="1">
    <location>
        <begin position="9"/>
        <end position="100"/>
    </location>
</feature>
<evidence type="ECO:0000313" key="2">
    <source>
        <dbReference type="EMBL" id="GLQ19572.1"/>
    </source>
</evidence>
<dbReference type="PROSITE" id="PS50925">
    <property type="entry name" value="BLUF"/>
    <property type="match status" value="1"/>
</dbReference>
<dbReference type="Pfam" id="PF04940">
    <property type="entry name" value="BLUF"/>
    <property type="match status" value="1"/>
</dbReference>
<dbReference type="EMBL" id="BSNJ01000001">
    <property type="protein sequence ID" value="GLQ19572.1"/>
    <property type="molecule type" value="Genomic_DNA"/>
</dbReference>
<dbReference type="SUPFAM" id="SSF54975">
    <property type="entry name" value="Acylphosphatase/BLUF domain-like"/>
    <property type="match status" value="1"/>
</dbReference>